<keyword evidence="3" id="KW-1185">Reference proteome</keyword>
<comment type="caution">
    <text evidence="2">The sequence shown here is derived from an EMBL/GenBank/DDBJ whole genome shotgun (WGS) entry which is preliminary data.</text>
</comment>
<dbReference type="RefSeq" id="WP_021681229.1">
    <property type="nucleotide sequence ID" value="NZ_KI260336.1"/>
</dbReference>
<dbReference type="PATRIC" id="fig|411473.3.peg.2555"/>
<organism evidence="2 3">
    <name type="scientific">Ruminococcus callidus ATCC 27760</name>
    <dbReference type="NCBI Taxonomy" id="411473"/>
    <lineage>
        <taxon>Bacteria</taxon>
        <taxon>Bacillati</taxon>
        <taxon>Bacillota</taxon>
        <taxon>Clostridia</taxon>
        <taxon>Eubacteriales</taxon>
        <taxon>Oscillospiraceae</taxon>
        <taxon>Ruminococcus</taxon>
    </lineage>
</organism>
<dbReference type="Pfam" id="PF12146">
    <property type="entry name" value="Hydrolase_4"/>
    <property type="match status" value="1"/>
</dbReference>
<protein>
    <submittedName>
        <fullName evidence="2">Hydrolase, alpha/beta domain protein</fullName>
    </submittedName>
</protein>
<dbReference type="eggNOG" id="COG2267">
    <property type="taxonomic scope" value="Bacteria"/>
</dbReference>
<keyword evidence="2" id="KW-0378">Hydrolase</keyword>
<feature type="domain" description="Serine aminopeptidase S33" evidence="1">
    <location>
        <begin position="28"/>
        <end position="290"/>
    </location>
</feature>
<evidence type="ECO:0000259" key="1">
    <source>
        <dbReference type="Pfam" id="PF12146"/>
    </source>
</evidence>
<dbReference type="Proteomes" id="UP000016662">
    <property type="component" value="Unassembled WGS sequence"/>
</dbReference>
<evidence type="ECO:0000313" key="3">
    <source>
        <dbReference type="Proteomes" id="UP000016662"/>
    </source>
</evidence>
<dbReference type="STRING" id="411473.RUMCAL_03038"/>
<gene>
    <name evidence="2" type="ORF">RUMCAL_03038</name>
</gene>
<evidence type="ECO:0000313" key="2">
    <source>
        <dbReference type="EMBL" id="ERJ89011.1"/>
    </source>
</evidence>
<dbReference type="EMBL" id="AWVF01000393">
    <property type="protein sequence ID" value="ERJ89011.1"/>
    <property type="molecule type" value="Genomic_DNA"/>
</dbReference>
<dbReference type="PANTHER" id="PTHR11614">
    <property type="entry name" value="PHOSPHOLIPASE-RELATED"/>
    <property type="match status" value="1"/>
</dbReference>
<dbReference type="InterPro" id="IPR029058">
    <property type="entry name" value="AB_hydrolase_fold"/>
</dbReference>
<dbReference type="AlphaFoldDB" id="U2JRX0"/>
<dbReference type="InterPro" id="IPR051044">
    <property type="entry name" value="MAG_DAG_Lipase"/>
</dbReference>
<sequence>MTETFVLESHHDRLLLHGLVVRPEQEPCRGILQVAHGMCEHKERYLPFLQEMADHGYLCIIHDHRGHGESVRQPEDLGYFYPDGGTAIVSDLYQVTRWIREQYPELPLYLFGHSMGSLVVRCYLKRYPDVPDGVFVCGSPSAVFGMGLGERVRALLARKKGAQYHSPILAEALFGGFQKPFREEDRPNAWICSDPAVVDAYNADPLCSFNFSLNGYEALLYLLRTVYSTEDWRVTQPELPIRFLSGAEDPCRDSDQKFQQAAELLRSVGYQNVTARLFPAMRHEILNEPQKELVYQDILKTIQIWEEN</sequence>
<name>U2JRX0_9FIRM</name>
<dbReference type="InterPro" id="IPR022742">
    <property type="entry name" value="Hydrolase_4"/>
</dbReference>
<dbReference type="Gene3D" id="3.40.50.1820">
    <property type="entry name" value="alpha/beta hydrolase"/>
    <property type="match status" value="1"/>
</dbReference>
<dbReference type="HOGENOM" id="CLU_026209_1_0_9"/>
<dbReference type="SUPFAM" id="SSF53474">
    <property type="entry name" value="alpha/beta-Hydrolases"/>
    <property type="match status" value="1"/>
</dbReference>
<proteinExistence type="predicted"/>
<dbReference type="OrthoDB" id="9806902at2"/>
<accession>U2JRX0</accession>
<dbReference type="GO" id="GO:0016787">
    <property type="term" value="F:hydrolase activity"/>
    <property type="evidence" value="ECO:0007669"/>
    <property type="project" value="UniProtKB-KW"/>
</dbReference>
<reference evidence="2 3" key="1">
    <citation type="submission" date="2013-07" db="EMBL/GenBank/DDBJ databases">
        <authorList>
            <person name="Weinstock G."/>
            <person name="Sodergren E."/>
            <person name="Wylie T."/>
            <person name="Fulton L."/>
            <person name="Fulton R."/>
            <person name="Fronick C."/>
            <person name="O'Laughlin M."/>
            <person name="Godfrey J."/>
            <person name="Miner T."/>
            <person name="Herter B."/>
            <person name="Appelbaum E."/>
            <person name="Cordes M."/>
            <person name="Lek S."/>
            <person name="Wollam A."/>
            <person name="Pepin K.H."/>
            <person name="Palsikar V.B."/>
            <person name="Mitreva M."/>
            <person name="Wilson R.K."/>
        </authorList>
    </citation>
    <scope>NUCLEOTIDE SEQUENCE [LARGE SCALE GENOMIC DNA]</scope>
    <source>
        <strain evidence="2 3">ATCC 27760</strain>
    </source>
</reference>